<dbReference type="AlphaFoldDB" id="A0A8J8CKJ8"/>
<dbReference type="SUPFAM" id="SSF55874">
    <property type="entry name" value="ATPase domain of HSP90 chaperone/DNA topoisomerase II/histidine kinase"/>
    <property type="match status" value="1"/>
</dbReference>
<organism evidence="9 10">
    <name type="scientific">Myxacorys almedinensis A</name>
    <dbReference type="NCBI Taxonomy" id="2690445"/>
    <lineage>
        <taxon>Bacteria</taxon>
        <taxon>Bacillati</taxon>
        <taxon>Cyanobacteriota</taxon>
        <taxon>Cyanophyceae</taxon>
        <taxon>Leptolyngbyales</taxon>
        <taxon>Leptolyngbyaceae</taxon>
        <taxon>Myxacorys</taxon>
        <taxon>Myxacorys almedinensis</taxon>
    </lineage>
</organism>
<feature type="domain" description="Histidine kinase" evidence="8">
    <location>
        <begin position="207"/>
        <end position="424"/>
    </location>
</feature>
<evidence type="ECO:0000256" key="4">
    <source>
        <dbReference type="ARBA" id="ARBA00022679"/>
    </source>
</evidence>
<keyword evidence="6" id="KW-0902">Two-component regulatory system</keyword>
<feature type="transmembrane region" description="Helical" evidence="7">
    <location>
        <begin position="12"/>
        <end position="32"/>
    </location>
</feature>
<dbReference type="Gene3D" id="1.10.287.130">
    <property type="match status" value="1"/>
</dbReference>
<evidence type="ECO:0000256" key="5">
    <source>
        <dbReference type="ARBA" id="ARBA00022777"/>
    </source>
</evidence>
<dbReference type="InterPro" id="IPR003661">
    <property type="entry name" value="HisK_dim/P_dom"/>
</dbReference>
<evidence type="ECO:0000256" key="7">
    <source>
        <dbReference type="SAM" id="Phobius"/>
    </source>
</evidence>
<keyword evidence="3" id="KW-0597">Phosphoprotein</keyword>
<dbReference type="CDD" id="cd00075">
    <property type="entry name" value="HATPase"/>
    <property type="match status" value="1"/>
</dbReference>
<evidence type="ECO:0000256" key="2">
    <source>
        <dbReference type="ARBA" id="ARBA00012438"/>
    </source>
</evidence>
<keyword evidence="7" id="KW-1133">Transmembrane helix</keyword>
<accession>A0A8J8CKJ8</accession>
<comment type="caution">
    <text evidence="9">The sequence shown here is derived from an EMBL/GenBank/DDBJ whole genome shotgun (WGS) entry which is preliminary data.</text>
</comment>
<dbReference type="InterPro" id="IPR005467">
    <property type="entry name" value="His_kinase_dom"/>
</dbReference>
<dbReference type="InterPro" id="IPR003594">
    <property type="entry name" value="HATPase_dom"/>
</dbReference>
<dbReference type="SMART" id="SM00387">
    <property type="entry name" value="HATPase_c"/>
    <property type="match status" value="1"/>
</dbReference>
<dbReference type="Pfam" id="PF02518">
    <property type="entry name" value="HATPase_c"/>
    <property type="match status" value="1"/>
</dbReference>
<dbReference type="CDD" id="cd00082">
    <property type="entry name" value="HisKA"/>
    <property type="match status" value="1"/>
</dbReference>
<dbReference type="SMART" id="SM00388">
    <property type="entry name" value="HisKA"/>
    <property type="match status" value="1"/>
</dbReference>
<dbReference type="InterPro" id="IPR004358">
    <property type="entry name" value="Sig_transdc_His_kin-like_C"/>
</dbReference>
<dbReference type="SUPFAM" id="SSF47384">
    <property type="entry name" value="Homodimeric domain of signal transducing histidine kinase"/>
    <property type="match status" value="1"/>
</dbReference>
<sequence>MFNRSRRNLARWFTLSMGGILVGFAGVLYYQATVEQLKQVDQLLYRKARVMAASVKYEPCGDCQHLNLNNVPFFGNGSPPLDSGIVYARWYNAQRRIQRFFGTLPTVDQLDDSPEFQTVQIEPGQPAQRLLRQITLPVYLRGELIGYLQIALPLAEMQDELQRFLLSLTLWVLLTITLISLAGWGLGGIAMQPIREAYDYLDRFTADASHELRAPLAAILSNAQVGLIAPLEAGQPKHYRLEKIAVVAKSMTVLISNLLFLARRTGHLATESLQSVDLTELLHQLLHAPTLQTAAQQVTLEPVLPEQAVTIQADPALLTQAIANLIHNACKFTPEQGLVQVRLFTQSRWALIQIQDSGRGIPAEDLPHISERFYRVNKARSREAGGSGLGLAIAQHIITAHGGSINVHSEVDRGTVFQITLPLS</sequence>
<proteinExistence type="predicted"/>
<evidence type="ECO:0000313" key="9">
    <source>
        <dbReference type="EMBL" id="NDJ19968.1"/>
    </source>
</evidence>
<dbReference type="GO" id="GO:0000155">
    <property type="term" value="F:phosphorelay sensor kinase activity"/>
    <property type="evidence" value="ECO:0007669"/>
    <property type="project" value="InterPro"/>
</dbReference>
<dbReference type="Proteomes" id="UP000646053">
    <property type="component" value="Unassembled WGS sequence"/>
</dbReference>
<keyword evidence="5 9" id="KW-0418">Kinase</keyword>
<protein>
    <recommendedName>
        <fullName evidence="2">histidine kinase</fullName>
        <ecNumber evidence="2">2.7.13.3</ecNumber>
    </recommendedName>
</protein>
<dbReference type="FunFam" id="3.30.565.10:FF:000006">
    <property type="entry name" value="Sensor histidine kinase WalK"/>
    <property type="match status" value="1"/>
</dbReference>
<dbReference type="Pfam" id="PF00512">
    <property type="entry name" value="HisKA"/>
    <property type="match status" value="1"/>
</dbReference>
<dbReference type="InterPro" id="IPR050736">
    <property type="entry name" value="Sensor_HK_Regulatory"/>
</dbReference>
<dbReference type="InterPro" id="IPR036890">
    <property type="entry name" value="HATPase_C_sf"/>
</dbReference>
<comment type="catalytic activity">
    <reaction evidence="1">
        <text>ATP + protein L-histidine = ADP + protein N-phospho-L-histidine.</text>
        <dbReference type="EC" id="2.7.13.3"/>
    </reaction>
</comment>
<dbReference type="EC" id="2.7.13.3" evidence="2"/>
<dbReference type="PROSITE" id="PS50109">
    <property type="entry name" value="HIS_KIN"/>
    <property type="match status" value="1"/>
</dbReference>
<evidence type="ECO:0000256" key="1">
    <source>
        <dbReference type="ARBA" id="ARBA00000085"/>
    </source>
</evidence>
<feature type="transmembrane region" description="Helical" evidence="7">
    <location>
        <begin position="164"/>
        <end position="186"/>
    </location>
</feature>
<dbReference type="Gene3D" id="3.30.565.10">
    <property type="entry name" value="Histidine kinase-like ATPase, C-terminal domain"/>
    <property type="match status" value="1"/>
</dbReference>
<gene>
    <name evidence="9" type="ORF">GS601_22265</name>
</gene>
<evidence type="ECO:0000256" key="3">
    <source>
        <dbReference type="ARBA" id="ARBA00022553"/>
    </source>
</evidence>
<dbReference type="PANTHER" id="PTHR43711">
    <property type="entry name" value="TWO-COMPONENT HISTIDINE KINASE"/>
    <property type="match status" value="1"/>
</dbReference>
<dbReference type="InterPro" id="IPR036097">
    <property type="entry name" value="HisK_dim/P_sf"/>
</dbReference>
<reference evidence="9" key="1">
    <citation type="submission" date="2019-12" db="EMBL/GenBank/DDBJ databases">
        <title>High-Quality draft genome sequences of three cyanobacteria isolated from the limestone walls of the Old Cathedral of Coimbra.</title>
        <authorList>
            <person name="Tiago I."/>
            <person name="Soares F."/>
            <person name="Portugal A."/>
        </authorList>
    </citation>
    <scope>NUCLEOTIDE SEQUENCE</scope>
    <source>
        <strain evidence="9">A</strain>
    </source>
</reference>
<dbReference type="EMBL" id="WVIE01000050">
    <property type="protein sequence ID" value="NDJ19968.1"/>
    <property type="molecule type" value="Genomic_DNA"/>
</dbReference>
<evidence type="ECO:0000313" key="10">
    <source>
        <dbReference type="Proteomes" id="UP000646053"/>
    </source>
</evidence>
<keyword evidence="4" id="KW-0808">Transferase</keyword>
<keyword evidence="10" id="KW-1185">Reference proteome</keyword>
<dbReference type="PANTHER" id="PTHR43711:SF1">
    <property type="entry name" value="HISTIDINE KINASE 1"/>
    <property type="match status" value="1"/>
</dbReference>
<keyword evidence="7" id="KW-0472">Membrane</keyword>
<keyword evidence="7" id="KW-0812">Transmembrane</keyword>
<dbReference type="PRINTS" id="PR00344">
    <property type="entry name" value="BCTRLSENSOR"/>
</dbReference>
<evidence type="ECO:0000259" key="8">
    <source>
        <dbReference type="PROSITE" id="PS50109"/>
    </source>
</evidence>
<evidence type="ECO:0000256" key="6">
    <source>
        <dbReference type="ARBA" id="ARBA00023012"/>
    </source>
</evidence>
<name>A0A8J8CKJ8_9CYAN</name>